<protein>
    <submittedName>
        <fullName evidence="1">Uncharacterized protein</fullName>
    </submittedName>
</protein>
<dbReference type="RefSeq" id="WP_244513415.1">
    <property type="nucleotide sequence ID" value="NZ_FOHE01000005.1"/>
</dbReference>
<evidence type="ECO:0000313" key="2">
    <source>
        <dbReference type="Proteomes" id="UP000198618"/>
    </source>
</evidence>
<dbReference type="STRING" id="930131.SAMN05216389_105113"/>
<dbReference type="AlphaFoldDB" id="A0A1I0BNV3"/>
<reference evidence="1 2" key="1">
    <citation type="submission" date="2016-10" db="EMBL/GenBank/DDBJ databases">
        <authorList>
            <person name="de Groot N.N."/>
        </authorList>
    </citation>
    <scope>NUCLEOTIDE SEQUENCE [LARGE SCALE GENOMIC DNA]</scope>
    <source>
        <strain evidence="1 2">IBRC-M 10780</strain>
    </source>
</reference>
<name>A0A1I0BNV3_9BACI</name>
<evidence type="ECO:0000313" key="1">
    <source>
        <dbReference type="EMBL" id="SET08659.1"/>
    </source>
</evidence>
<sequence>MKNKLISYYVAGNTAEGFVNFLPSNVSNFNHVILLNHPSQTLKTHVLKSVISKYEDKSQLEILLSPLGSEFLDGVIIRDKSIAIVVDTLSTNDLAGAIEMDLNLFSAEEIPENEKYVQTKAKFENETEKAYQNFETGLRIHDDLEEIYINEMNVSRANELAEEFIEELLQGIPKIDREAKVYTRLFGTNTKNGVVNVVPDLLKNQSRNVFIKGRAGTGKSTFMKKIKDACAKHGFDVELYHCSFDPNSVDMVLVRDLNFCIFDSTDPHEFFPERDGDETLDLYEELVTPGTDETYASEIDHLNNSYKSYMKKGIVHLKEAGSYLEQLEQHYVFHEQEVERMAGFILDKIVQ</sequence>
<proteinExistence type="predicted"/>
<accession>A0A1I0BNV3</accession>
<dbReference type="EMBL" id="FOHE01000005">
    <property type="protein sequence ID" value="SET08659.1"/>
    <property type="molecule type" value="Genomic_DNA"/>
</dbReference>
<dbReference type="Gene3D" id="3.40.50.300">
    <property type="entry name" value="P-loop containing nucleotide triphosphate hydrolases"/>
    <property type="match status" value="1"/>
</dbReference>
<dbReference type="Proteomes" id="UP000198618">
    <property type="component" value="Unassembled WGS sequence"/>
</dbReference>
<gene>
    <name evidence="1" type="ORF">SAMN05216389_105113</name>
</gene>
<organism evidence="1 2">
    <name type="scientific">Oceanobacillus limi</name>
    <dbReference type="NCBI Taxonomy" id="930131"/>
    <lineage>
        <taxon>Bacteria</taxon>
        <taxon>Bacillati</taxon>
        <taxon>Bacillota</taxon>
        <taxon>Bacilli</taxon>
        <taxon>Bacillales</taxon>
        <taxon>Bacillaceae</taxon>
        <taxon>Oceanobacillus</taxon>
    </lineage>
</organism>
<dbReference type="InterPro" id="IPR027417">
    <property type="entry name" value="P-loop_NTPase"/>
</dbReference>
<keyword evidence="2" id="KW-1185">Reference proteome</keyword>
<dbReference type="SUPFAM" id="SSF52540">
    <property type="entry name" value="P-loop containing nucleoside triphosphate hydrolases"/>
    <property type="match status" value="1"/>
</dbReference>
<dbReference type="CDD" id="cd00882">
    <property type="entry name" value="Ras_like_GTPase"/>
    <property type="match status" value="1"/>
</dbReference>